<keyword evidence="4 6" id="KW-1133">Transmembrane helix</keyword>
<dbReference type="AlphaFoldDB" id="A0A7S4JSE1"/>
<feature type="transmembrane region" description="Helical" evidence="6">
    <location>
        <begin position="132"/>
        <end position="154"/>
    </location>
</feature>
<proteinExistence type="predicted"/>
<feature type="transmembrane region" description="Helical" evidence="6">
    <location>
        <begin position="78"/>
        <end position="97"/>
    </location>
</feature>
<dbReference type="PANTHER" id="PTHR23504:SF15">
    <property type="entry name" value="MAJOR FACILITATOR SUPERFAMILY (MFS) PROFILE DOMAIN-CONTAINING PROTEIN"/>
    <property type="match status" value="1"/>
</dbReference>
<evidence type="ECO:0000256" key="1">
    <source>
        <dbReference type="ARBA" id="ARBA00004141"/>
    </source>
</evidence>
<comment type="subcellular location">
    <subcellularLocation>
        <location evidence="1">Membrane</location>
        <topology evidence="1">Multi-pass membrane protein</topology>
    </subcellularLocation>
</comment>
<dbReference type="PROSITE" id="PS50850">
    <property type="entry name" value="MFS"/>
    <property type="match status" value="1"/>
</dbReference>
<dbReference type="SUPFAM" id="SSF103473">
    <property type="entry name" value="MFS general substrate transporter"/>
    <property type="match status" value="1"/>
</dbReference>
<evidence type="ECO:0000256" key="5">
    <source>
        <dbReference type="ARBA" id="ARBA00023136"/>
    </source>
</evidence>
<keyword evidence="5 6" id="KW-0472">Membrane</keyword>
<evidence type="ECO:0000256" key="4">
    <source>
        <dbReference type="ARBA" id="ARBA00022989"/>
    </source>
</evidence>
<organism evidence="8">
    <name type="scientific">Odontella aurita</name>
    <dbReference type="NCBI Taxonomy" id="265563"/>
    <lineage>
        <taxon>Eukaryota</taxon>
        <taxon>Sar</taxon>
        <taxon>Stramenopiles</taxon>
        <taxon>Ochrophyta</taxon>
        <taxon>Bacillariophyta</taxon>
        <taxon>Mediophyceae</taxon>
        <taxon>Biddulphiophycidae</taxon>
        <taxon>Eupodiscales</taxon>
        <taxon>Odontellaceae</taxon>
        <taxon>Odontella</taxon>
    </lineage>
</organism>
<dbReference type="InterPro" id="IPR036259">
    <property type="entry name" value="MFS_trans_sf"/>
</dbReference>
<keyword evidence="2" id="KW-0813">Transport</keyword>
<gene>
    <name evidence="8" type="ORF">OAUR00152_LOCUS32843</name>
</gene>
<dbReference type="InterPro" id="IPR001958">
    <property type="entry name" value="Tet-R_TetA/multi-R_MdtG-like"/>
</dbReference>
<dbReference type="Pfam" id="PF07690">
    <property type="entry name" value="MFS_1"/>
    <property type="match status" value="1"/>
</dbReference>
<evidence type="ECO:0000259" key="7">
    <source>
        <dbReference type="PROSITE" id="PS50850"/>
    </source>
</evidence>
<feature type="transmembrane region" description="Helical" evidence="6">
    <location>
        <begin position="381"/>
        <end position="403"/>
    </location>
</feature>
<dbReference type="CDD" id="cd17325">
    <property type="entry name" value="MFS_MdtG_SLC18_like"/>
    <property type="match status" value="1"/>
</dbReference>
<accession>A0A7S4JSE1</accession>
<feature type="domain" description="Major facilitator superfamily (MFS) profile" evidence="7">
    <location>
        <begin position="43"/>
        <end position="469"/>
    </location>
</feature>
<feature type="transmembrane region" description="Helical" evidence="6">
    <location>
        <begin position="440"/>
        <end position="464"/>
    </location>
</feature>
<protein>
    <recommendedName>
        <fullName evidence="7">Major facilitator superfamily (MFS) profile domain-containing protein</fullName>
    </recommendedName>
</protein>
<dbReference type="Gene3D" id="1.20.1250.20">
    <property type="entry name" value="MFS general substrate transporter like domains"/>
    <property type="match status" value="1"/>
</dbReference>
<dbReference type="InterPro" id="IPR011701">
    <property type="entry name" value="MFS"/>
</dbReference>
<feature type="transmembrane region" description="Helical" evidence="6">
    <location>
        <begin position="166"/>
        <end position="185"/>
    </location>
</feature>
<feature type="transmembrane region" description="Helical" evidence="6">
    <location>
        <begin position="357"/>
        <end position="375"/>
    </location>
</feature>
<name>A0A7S4JSE1_9STRA</name>
<evidence type="ECO:0000313" key="8">
    <source>
        <dbReference type="EMBL" id="CAE2272429.1"/>
    </source>
</evidence>
<feature type="transmembrane region" description="Helical" evidence="6">
    <location>
        <begin position="322"/>
        <end position="345"/>
    </location>
</feature>
<dbReference type="PRINTS" id="PR01035">
    <property type="entry name" value="TCRTETA"/>
</dbReference>
<dbReference type="PANTHER" id="PTHR23504">
    <property type="entry name" value="MAJOR FACILITATOR SUPERFAMILY DOMAIN-CONTAINING PROTEIN 10"/>
    <property type="match status" value="1"/>
</dbReference>
<feature type="transmembrane region" description="Helical" evidence="6">
    <location>
        <begin position="109"/>
        <end position="126"/>
    </location>
</feature>
<evidence type="ECO:0000256" key="3">
    <source>
        <dbReference type="ARBA" id="ARBA00022692"/>
    </source>
</evidence>
<keyword evidence="3 6" id="KW-0812">Transmembrane</keyword>
<evidence type="ECO:0000256" key="2">
    <source>
        <dbReference type="ARBA" id="ARBA00022448"/>
    </source>
</evidence>
<dbReference type="GO" id="GO:0016020">
    <property type="term" value="C:membrane"/>
    <property type="evidence" value="ECO:0007669"/>
    <property type="project" value="UniProtKB-SubCell"/>
</dbReference>
<sequence length="588" mass="63836">MPLSTILEYEKHVTSGRNLLRQVSSQSLGAPVRLPVRYRKECATLLVLVTVATEFIGIGIGLPIMVQFAASLGVQENNVGLVFSVGAFAALLSNFWLPAVSDHAGRKPVLILSLFGCSISYGFQALSRSFEMLLMVIFLGGIFGGTQPVAVAYMSDIFSPAQRPRLIGMVPACASACYIIGPALGGVLSKMSGSFRVPLAAASILVAVMIPVVQVFLPDPKVLISEGEKIFLVKQQDEEQHKMRQSLPSTSSSGHRKWAGETTALRSNSEELSPAYSPFLDWRCHICFCIQFFNIAAFSAFTTCVPLILAEPSFGLSGDQDAVFHTGLVIGSGAAFKSIGLIIMFDRVQKRIGLPRTVSLGAALSFFGFVILALQSSVWGMAIGFAIFSLGVSLLQPGIFSYVTVIAPQEYTARAIGVPNAAINLGEVIGPIASTNLLVAFGYSILFQIFCAILFVQLLVSLCFHSTMIPDEKTLGAEDELSQSRPYSEDEFEDLLSGFFVKLLKERNYNLADKNIQKAVLEMAVRSYPYLSASENGNESDVQKLANELNLEFVDAAYQEDGHVQPGPRRRTRNQDRNLRASVMASTF</sequence>
<evidence type="ECO:0000256" key="6">
    <source>
        <dbReference type="SAM" id="Phobius"/>
    </source>
</evidence>
<feature type="transmembrane region" description="Helical" evidence="6">
    <location>
        <begin position="43"/>
        <end position="66"/>
    </location>
</feature>
<feature type="transmembrane region" description="Helical" evidence="6">
    <location>
        <begin position="286"/>
        <end position="310"/>
    </location>
</feature>
<dbReference type="GO" id="GO:0022857">
    <property type="term" value="F:transmembrane transporter activity"/>
    <property type="evidence" value="ECO:0007669"/>
    <property type="project" value="InterPro"/>
</dbReference>
<dbReference type="EMBL" id="HBKQ01047606">
    <property type="protein sequence ID" value="CAE2272429.1"/>
    <property type="molecule type" value="Transcribed_RNA"/>
</dbReference>
<reference evidence="8" key="1">
    <citation type="submission" date="2021-01" db="EMBL/GenBank/DDBJ databases">
        <authorList>
            <person name="Corre E."/>
            <person name="Pelletier E."/>
            <person name="Niang G."/>
            <person name="Scheremetjew M."/>
            <person name="Finn R."/>
            <person name="Kale V."/>
            <person name="Holt S."/>
            <person name="Cochrane G."/>
            <person name="Meng A."/>
            <person name="Brown T."/>
            <person name="Cohen L."/>
        </authorList>
    </citation>
    <scope>NUCLEOTIDE SEQUENCE</scope>
    <source>
        <strain evidence="8">Isolate 1302-5</strain>
    </source>
</reference>
<dbReference type="InterPro" id="IPR020846">
    <property type="entry name" value="MFS_dom"/>
</dbReference>
<feature type="transmembrane region" description="Helical" evidence="6">
    <location>
        <begin position="197"/>
        <end position="217"/>
    </location>
</feature>